<dbReference type="InterPro" id="IPR016032">
    <property type="entry name" value="Sig_transdc_resp-reg_C-effctor"/>
</dbReference>
<dbReference type="Gene3D" id="1.25.40.10">
    <property type="entry name" value="Tetratricopeptide repeat domain"/>
    <property type="match status" value="2"/>
</dbReference>
<dbReference type="PROSITE" id="PS51755">
    <property type="entry name" value="OMPR_PHOB"/>
    <property type="match status" value="1"/>
</dbReference>
<dbReference type="Proteomes" id="UP000292385">
    <property type="component" value="Unassembled WGS sequence"/>
</dbReference>
<dbReference type="Gene3D" id="3.40.50.300">
    <property type="entry name" value="P-loop containing nucleotide triphosphate hydrolases"/>
    <property type="match status" value="1"/>
</dbReference>
<dbReference type="SUPFAM" id="SSF48452">
    <property type="entry name" value="TPR-like"/>
    <property type="match status" value="2"/>
</dbReference>
<dbReference type="Pfam" id="PF03704">
    <property type="entry name" value="BTAD"/>
    <property type="match status" value="1"/>
</dbReference>
<dbReference type="AlphaFoldDB" id="A0A4R0J8U7"/>
<dbReference type="Proteomes" id="UP000294225">
    <property type="component" value="Unassembled WGS sequence"/>
</dbReference>
<keyword evidence="2 3" id="KW-0238">DNA-binding</keyword>
<dbReference type="PRINTS" id="PR00364">
    <property type="entry name" value="DISEASERSIST"/>
</dbReference>
<evidence type="ECO:0000313" key="7">
    <source>
        <dbReference type="Proteomes" id="UP000292385"/>
    </source>
</evidence>
<dbReference type="EMBL" id="SJJY01000006">
    <property type="protein sequence ID" value="TCC20735.1"/>
    <property type="molecule type" value="Genomic_DNA"/>
</dbReference>
<dbReference type="SMART" id="SM01043">
    <property type="entry name" value="BTAD"/>
    <property type="match status" value="1"/>
</dbReference>
<evidence type="ECO:0000313" key="6">
    <source>
        <dbReference type="EMBL" id="TCC40738.1"/>
    </source>
</evidence>
<dbReference type="InterPro" id="IPR011990">
    <property type="entry name" value="TPR-like_helical_dom_sf"/>
</dbReference>
<evidence type="ECO:0000259" key="4">
    <source>
        <dbReference type="PROSITE" id="PS51755"/>
    </source>
</evidence>
<dbReference type="GO" id="GO:0003677">
    <property type="term" value="F:DNA binding"/>
    <property type="evidence" value="ECO:0007669"/>
    <property type="project" value="UniProtKB-UniRule"/>
</dbReference>
<dbReference type="InterPro" id="IPR005158">
    <property type="entry name" value="BTAD"/>
</dbReference>
<dbReference type="GO" id="GO:0006355">
    <property type="term" value="P:regulation of DNA-templated transcription"/>
    <property type="evidence" value="ECO:0007669"/>
    <property type="project" value="InterPro"/>
</dbReference>
<dbReference type="CDD" id="cd15831">
    <property type="entry name" value="BTAD"/>
    <property type="match status" value="1"/>
</dbReference>
<dbReference type="Pfam" id="PF13424">
    <property type="entry name" value="TPR_12"/>
    <property type="match status" value="1"/>
</dbReference>
<dbReference type="InterPro" id="IPR001867">
    <property type="entry name" value="OmpR/PhoB-type_DNA-bd"/>
</dbReference>
<dbReference type="SMART" id="SM00862">
    <property type="entry name" value="Trans_reg_C"/>
    <property type="match status" value="1"/>
</dbReference>
<dbReference type="SMART" id="SM00028">
    <property type="entry name" value="TPR"/>
    <property type="match status" value="4"/>
</dbReference>
<evidence type="ECO:0000256" key="1">
    <source>
        <dbReference type="ARBA" id="ARBA00005820"/>
    </source>
</evidence>
<dbReference type="InterPro" id="IPR036388">
    <property type="entry name" value="WH-like_DNA-bd_sf"/>
</dbReference>
<dbReference type="Pfam" id="PF00486">
    <property type="entry name" value="Trans_reg_C"/>
    <property type="match status" value="1"/>
</dbReference>
<evidence type="ECO:0000256" key="3">
    <source>
        <dbReference type="PROSITE-ProRule" id="PRU01091"/>
    </source>
</evidence>
<dbReference type="InterPro" id="IPR058852">
    <property type="entry name" value="HTH_77"/>
</dbReference>
<dbReference type="InterPro" id="IPR027417">
    <property type="entry name" value="P-loop_NTPase"/>
</dbReference>
<dbReference type="EMBL" id="SJKC01000001">
    <property type="protein sequence ID" value="TCC40738.1"/>
    <property type="molecule type" value="Genomic_DNA"/>
</dbReference>
<comment type="similarity">
    <text evidence="1">Belongs to the AfsR/DnrI/RedD regulatory family.</text>
</comment>
<name>A0A4R0J8U7_9ACTN</name>
<evidence type="ECO:0000313" key="5">
    <source>
        <dbReference type="EMBL" id="TCC20735.1"/>
    </source>
</evidence>
<dbReference type="Gene3D" id="1.10.10.10">
    <property type="entry name" value="Winged helix-like DNA-binding domain superfamily/Winged helix DNA-binding domain"/>
    <property type="match status" value="1"/>
</dbReference>
<dbReference type="SUPFAM" id="SSF52540">
    <property type="entry name" value="P-loop containing nucleoside triphosphate hydrolases"/>
    <property type="match status" value="1"/>
</dbReference>
<keyword evidence="7" id="KW-1185">Reference proteome</keyword>
<comment type="caution">
    <text evidence="6">The sequence shown here is derived from an EMBL/GenBank/DDBJ whole genome shotgun (WGS) entry which is preliminary data.</text>
</comment>
<reference evidence="7 8" key="1">
    <citation type="submission" date="2019-02" db="EMBL/GenBank/DDBJ databases">
        <title>Kribbella capetownensis sp. nov. and Kribbella speibonae sp. nov., isolated from soil.</title>
        <authorList>
            <person name="Curtis S.M."/>
            <person name="Norton I."/>
            <person name="Everest G.J."/>
            <person name="Meyers P.R."/>
        </authorList>
    </citation>
    <scope>NUCLEOTIDE SEQUENCE [LARGE SCALE GENOMIC DNA]</scope>
    <source>
        <strain evidence="5 7">SK5</strain>
        <strain evidence="6 8">YM55</strain>
    </source>
</reference>
<evidence type="ECO:0000313" key="8">
    <source>
        <dbReference type="Proteomes" id="UP000294225"/>
    </source>
</evidence>
<gene>
    <name evidence="5" type="ORF">E0H58_25640</name>
    <name evidence="6" type="ORF">E0H92_03355</name>
</gene>
<dbReference type="InterPro" id="IPR019734">
    <property type="entry name" value="TPR_rpt"/>
</dbReference>
<feature type="domain" description="OmpR/PhoB-type" evidence="4">
    <location>
        <begin position="1"/>
        <end position="98"/>
    </location>
</feature>
<feature type="DNA-binding region" description="OmpR/PhoB-type" evidence="3">
    <location>
        <begin position="1"/>
        <end position="98"/>
    </location>
</feature>
<dbReference type="PANTHER" id="PTHR47691:SF3">
    <property type="entry name" value="HTH-TYPE TRANSCRIPTIONAL REGULATOR RV0890C-RELATED"/>
    <property type="match status" value="1"/>
</dbReference>
<dbReference type="Pfam" id="PF25872">
    <property type="entry name" value="HTH_77"/>
    <property type="match status" value="1"/>
</dbReference>
<sequence>MCEAGGVRIAVLGPLAMWAADGTPLDIRGVRLRGLLARLALSAGRPVSVETLVDGLWGSEAPSANALQSLVSRLRAGLPATESSISVQSGPAGYTLTIGPDCVDALQFEELVRRGRALLTSDPEQAHVLLTQAEKLWRGDALTDLRDLPFAAVEADRLAELRLAASEDQAEAAVSCGHARDLITDLEQLAVTHPLRERLHELLIRSLYADGRQAEALAAYERVRTTLADELGADPGARLRDLHVSVLRGDAVDPTAKTASVPAPVAPRSNLRAPLTSFVGRREDVAELTRLLSNGTRLVTMVGPGGAGKTRLATETGRTLVGQSGDGIWFVELAPLGDAADVAPAVLSTLGASEYVDMAPARLAPKHIPTSRAATLRLVEVIGDRRILLVFDNCEHLVQEVAGLVDSLLASCPRLRVLTTSREPLSIPGEHLHPVGPLGMPPEDAPTDEYPSVQLFVDRARAVRPDFQLTDANREAVAEICRRLDGMPLAIELAAARLRALNPPQIVDRLADRFRLLTSGSRTALPRHQTLRAVVEWSWDLLDPDEQAVARRLSLFSGGATLEAAEQICSDETIPPESVLGVLASLVDKSLVEAAADQRSVRYRMLETVRAYGAEQLKASGEYDRFRHAHTTYFSRMLRKARPKLRTGEQIEWIARLTADNENLIDALRTAIDMGSARVAVQMVAVLGEYWTMSGRPAEAVSWMQAALAVPGKSVPLDKAEALYLLALGRMSTEEDPATSFRQMIRGLATVRWMTRRHRILVDSGIGLFTNAVWAAIRRDKATCFAELEAAGRHPDPWIRNMGVMTGAMFRENEGEVDEMAANLTIALEGFRELGDRFGTSMALRGLAGYQASNGEHAQALESLTEALRLVEELGTTEGVAQLLGGCAMSRTELGDHDGARADLEQALRLSEETGSRGGQAMAYMGLARLAHRTGRFEEAKELAERGYSMLDLAAEHVAPHGLAALLSQLSRIYAATGDVEEAQRCGREAIQLALGTEDMPVAATVVEAATDALVAAAGNRTAELAVAARTLGLAAAIKGMRAIPDADVQRLVDGLRDALGNEQYETAYGEGAALTRVDAVAELRKRFVD</sequence>
<evidence type="ECO:0000256" key="2">
    <source>
        <dbReference type="ARBA" id="ARBA00023125"/>
    </source>
</evidence>
<dbReference type="GO" id="GO:0000160">
    <property type="term" value="P:phosphorelay signal transduction system"/>
    <property type="evidence" value="ECO:0007669"/>
    <property type="project" value="InterPro"/>
</dbReference>
<accession>A0A4R0J8U7</accession>
<organism evidence="6 8">
    <name type="scientific">Kribbella speibonae</name>
    <dbReference type="NCBI Taxonomy" id="1572660"/>
    <lineage>
        <taxon>Bacteria</taxon>
        <taxon>Bacillati</taxon>
        <taxon>Actinomycetota</taxon>
        <taxon>Actinomycetes</taxon>
        <taxon>Propionibacteriales</taxon>
        <taxon>Kribbellaceae</taxon>
        <taxon>Kribbella</taxon>
    </lineage>
</organism>
<dbReference type="PANTHER" id="PTHR47691">
    <property type="entry name" value="REGULATOR-RELATED"/>
    <property type="match status" value="1"/>
</dbReference>
<proteinExistence type="inferred from homology"/>
<protein>
    <submittedName>
        <fullName evidence="6">Tetratricopeptide repeat protein</fullName>
    </submittedName>
</protein>
<dbReference type="SUPFAM" id="SSF46894">
    <property type="entry name" value="C-terminal effector domain of the bipartite response regulators"/>
    <property type="match status" value="1"/>
</dbReference>